<comment type="subcellular location">
    <subcellularLocation>
        <location evidence="1">Membrane</location>
        <topology evidence="1">Multi-pass membrane protein</topology>
    </subcellularLocation>
</comment>
<keyword evidence="3 7" id="KW-0812">Transmembrane</keyword>
<dbReference type="KEGG" id="caua:113066867"/>
<evidence type="ECO:0000256" key="4">
    <source>
        <dbReference type="ARBA" id="ARBA00022989"/>
    </source>
</evidence>
<protein>
    <submittedName>
        <fullName evidence="9">Membrane-spanning 4-domains subfamily A member 8-like isoform X1</fullName>
    </submittedName>
</protein>
<keyword evidence="5 7" id="KW-0472">Membrane</keyword>
<reference evidence="9" key="1">
    <citation type="submission" date="2025-08" db="UniProtKB">
        <authorList>
            <consortium name="RefSeq"/>
        </authorList>
    </citation>
    <scope>IDENTIFICATION</scope>
    <source>
        <strain evidence="9">Wakin</strain>
        <tissue evidence="9">Muscle</tissue>
    </source>
</reference>
<evidence type="ECO:0000256" key="2">
    <source>
        <dbReference type="ARBA" id="ARBA00009565"/>
    </source>
</evidence>
<evidence type="ECO:0000256" key="5">
    <source>
        <dbReference type="ARBA" id="ARBA00023136"/>
    </source>
</evidence>
<accession>A0A6P6MDI1</accession>
<dbReference type="InterPro" id="IPR030417">
    <property type="entry name" value="MS4A"/>
</dbReference>
<feature type="transmembrane region" description="Helical" evidence="7">
    <location>
        <begin position="54"/>
        <end position="74"/>
    </location>
</feature>
<dbReference type="Proteomes" id="UP000515129">
    <property type="component" value="Chromosome 4"/>
</dbReference>
<dbReference type="PANTHER" id="PTHR23320:SF128">
    <property type="entry name" value="MEMBRANE-SPANNING 4-DOMAINS SUBFAMILY A MEMBER 4A"/>
    <property type="match status" value="1"/>
</dbReference>
<dbReference type="AlphaFoldDB" id="A0A6P6MDI1"/>
<dbReference type="GeneID" id="113066867"/>
<feature type="transmembrane region" description="Helical" evidence="7">
    <location>
        <begin position="190"/>
        <end position="214"/>
    </location>
</feature>
<organism evidence="8 9">
    <name type="scientific">Carassius auratus</name>
    <name type="common">Goldfish</name>
    <dbReference type="NCBI Taxonomy" id="7957"/>
    <lineage>
        <taxon>Eukaryota</taxon>
        <taxon>Metazoa</taxon>
        <taxon>Chordata</taxon>
        <taxon>Craniata</taxon>
        <taxon>Vertebrata</taxon>
        <taxon>Euteleostomi</taxon>
        <taxon>Actinopterygii</taxon>
        <taxon>Neopterygii</taxon>
        <taxon>Teleostei</taxon>
        <taxon>Ostariophysi</taxon>
        <taxon>Cypriniformes</taxon>
        <taxon>Cyprinidae</taxon>
        <taxon>Cyprininae</taxon>
        <taxon>Carassius</taxon>
    </lineage>
</organism>
<evidence type="ECO:0000256" key="3">
    <source>
        <dbReference type="ARBA" id="ARBA00022692"/>
    </source>
</evidence>
<evidence type="ECO:0000256" key="6">
    <source>
        <dbReference type="SAM" id="MobiDB-lite"/>
    </source>
</evidence>
<name>A0A6P6MDI1_CARAU</name>
<evidence type="ECO:0000256" key="1">
    <source>
        <dbReference type="ARBA" id="ARBA00004141"/>
    </source>
</evidence>
<feature type="transmembrane region" description="Helical" evidence="7">
    <location>
        <begin position="235"/>
        <end position="259"/>
    </location>
</feature>
<feature type="transmembrane region" description="Helical" evidence="7">
    <location>
        <begin position="115"/>
        <end position="138"/>
    </location>
</feature>
<keyword evidence="4 7" id="KW-1133">Transmembrane helix</keyword>
<sequence length="318" mass="34439">MSHTVIPMNSSTLVIQLQPATQTAPVTMDPNAPGTTGASPLHGLQAFLKGQPKALGTVQIMIGVMTFLFGIVSTVYIEPIFVYTGVTYWGSLVYIAAGSLCIAAENKIKSPSSLCLVNASLGMNIFSTITAGIAIIALSLDFALWRYHYCSDYSCYVRAKYEYISAGSLCIAAENKIKSPSSLCLVNASLGMNIFSTITAGIAIIALSLDFALWRYHYCSDYSCYVRAKYETLFYGIRGVLMLFAVFEFIISVCLSAFACKASAYSSTSLMQFAQVLSPQSSDFTRFHDLNNSEIPVASSSSINHQPADTPPQYSESK</sequence>
<gene>
    <name evidence="9" type="primary">LOC113066867</name>
</gene>
<feature type="region of interest" description="Disordered" evidence="6">
    <location>
        <begin position="297"/>
        <end position="318"/>
    </location>
</feature>
<dbReference type="GO" id="GO:0016020">
    <property type="term" value="C:membrane"/>
    <property type="evidence" value="ECO:0007669"/>
    <property type="project" value="UniProtKB-SubCell"/>
</dbReference>
<keyword evidence="8" id="KW-1185">Reference proteome</keyword>
<evidence type="ECO:0000256" key="7">
    <source>
        <dbReference type="SAM" id="Phobius"/>
    </source>
</evidence>
<proteinExistence type="inferred from homology"/>
<dbReference type="Pfam" id="PF04103">
    <property type="entry name" value="CD20"/>
    <property type="match status" value="2"/>
</dbReference>
<comment type="similarity">
    <text evidence="2">Belongs to the MS4A family.</text>
</comment>
<feature type="transmembrane region" description="Helical" evidence="7">
    <location>
        <begin position="80"/>
        <end position="103"/>
    </location>
</feature>
<evidence type="ECO:0000313" key="9">
    <source>
        <dbReference type="RefSeq" id="XP_026094740.1"/>
    </source>
</evidence>
<evidence type="ECO:0000313" key="8">
    <source>
        <dbReference type="Proteomes" id="UP000515129"/>
    </source>
</evidence>
<dbReference type="RefSeq" id="XP_026094740.1">
    <property type="nucleotide sequence ID" value="XM_026238955.1"/>
</dbReference>
<dbReference type="InterPro" id="IPR007237">
    <property type="entry name" value="CD20-like"/>
</dbReference>
<dbReference type="PANTHER" id="PTHR23320">
    <property type="entry name" value="MEMBRANE-SPANNING 4-DOMAINS SUBFAMILY A MS4A -RELATED"/>
    <property type="match status" value="1"/>
</dbReference>